<dbReference type="EMBL" id="CAXKWB010015383">
    <property type="protein sequence ID" value="CAL4113617.1"/>
    <property type="molecule type" value="Genomic_DNA"/>
</dbReference>
<accession>A0AAV2R5G3</accession>
<organism evidence="1 2">
    <name type="scientific">Meganyctiphanes norvegica</name>
    <name type="common">Northern krill</name>
    <name type="synonym">Thysanopoda norvegica</name>
    <dbReference type="NCBI Taxonomy" id="48144"/>
    <lineage>
        <taxon>Eukaryota</taxon>
        <taxon>Metazoa</taxon>
        <taxon>Ecdysozoa</taxon>
        <taxon>Arthropoda</taxon>
        <taxon>Crustacea</taxon>
        <taxon>Multicrustacea</taxon>
        <taxon>Malacostraca</taxon>
        <taxon>Eumalacostraca</taxon>
        <taxon>Eucarida</taxon>
        <taxon>Euphausiacea</taxon>
        <taxon>Euphausiidae</taxon>
        <taxon>Meganyctiphanes</taxon>
    </lineage>
</organism>
<name>A0AAV2R5G3_MEGNR</name>
<comment type="caution">
    <text evidence="1">The sequence shown here is derived from an EMBL/GenBank/DDBJ whole genome shotgun (WGS) entry which is preliminary data.</text>
</comment>
<feature type="non-terminal residue" evidence="1">
    <location>
        <position position="123"/>
    </location>
</feature>
<evidence type="ECO:0000313" key="2">
    <source>
        <dbReference type="Proteomes" id="UP001497623"/>
    </source>
</evidence>
<sequence>MFSTHCHHHLGVLRFLPHLNIENMNTAYIRNNTDLFRYLHKVTYNAQFSLSFSSGILKNSHTLSHKLFKPKGKQKNIYNFTFCEKKKICEMPKTNFIMNNSLSTTAVQHLFWEREPKGGYGSK</sequence>
<reference evidence="1 2" key="1">
    <citation type="submission" date="2024-05" db="EMBL/GenBank/DDBJ databases">
        <authorList>
            <person name="Wallberg A."/>
        </authorList>
    </citation>
    <scope>NUCLEOTIDE SEQUENCE [LARGE SCALE GENOMIC DNA]</scope>
</reference>
<protein>
    <submittedName>
        <fullName evidence="1">Uncharacterized protein</fullName>
    </submittedName>
</protein>
<keyword evidence="2" id="KW-1185">Reference proteome</keyword>
<dbReference type="AlphaFoldDB" id="A0AAV2R5G3"/>
<evidence type="ECO:0000313" key="1">
    <source>
        <dbReference type="EMBL" id="CAL4113617.1"/>
    </source>
</evidence>
<gene>
    <name evidence="1" type="ORF">MNOR_LOCUS20161</name>
</gene>
<dbReference type="Proteomes" id="UP001497623">
    <property type="component" value="Unassembled WGS sequence"/>
</dbReference>
<proteinExistence type="predicted"/>